<feature type="compositionally biased region" description="Basic and acidic residues" evidence="1">
    <location>
        <begin position="51"/>
        <end position="80"/>
    </location>
</feature>
<feature type="compositionally biased region" description="Basic and acidic residues" evidence="1">
    <location>
        <begin position="325"/>
        <end position="349"/>
    </location>
</feature>
<feature type="compositionally biased region" description="Basic and acidic residues" evidence="1">
    <location>
        <begin position="10"/>
        <end position="23"/>
    </location>
</feature>
<reference evidence="2" key="1">
    <citation type="journal article" date="2022" name="bioRxiv">
        <title>Sequencing and chromosome-scale assembly of the giantPleurodeles waltlgenome.</title>
        <authorList>
            <person name="Brown T."/>
            <person name="Elewa A."/>
            <person name="Iarovenko S."/>
            <person name="Subramanian E."/>
            <person name="Araus A.J."/>
            <person name="Petzold A."/>
            <person name="Susuki M."/>
            <person name="Suzuki K.-i.T."/>
            <person name="Hayashi T."/>
            <person name="Toyoda A."/>
            <person name="Oliveira C."/>
            <person name="Osipova E."/>
            <person name="Leigh N.D."/>
            <person name="Simon A."/>
            <person name="Yun M.H."/>
        </authorList>
    </citation>
    <scope>NUCLEOTIDE SEQUENCE</scope>
    <source>
        <strain evidence="2">20211129_DDA</strain>
        <tissue evidence="2">Liver</tissue>
    </source>
</reference>
<feature type="region of interest" description="Disordered" evidence="1">
    <location>
        <begin position="1"/>
        <end position="80"/>
    </location>
</feature>
<gene>
    <name evidence="2" type="ORF">NDU88_005974</name>
</gene>
<comment type="caution">
    <text evidence="2">The sequence shown here is derived from an EMBL/GenBank/DDBJ whole genome shotgun (WGS) entry which is preliminary data.</text>
</comment>
<dbReference type="EMBL" id="JANPWB010000011">
    <property type="protein sequence ID" value="KAJ1127575.1"/>
    <property type="molecule type" value="Genomic_DNA"/>
</dbReference>
<feature type="compositionally biased region" description="Acidic residues" evidence="1">
    <location>
        <begin position="383"/>
        <end position="398"/>
    </location>
</feature>
<organism evidence="2 3">
    <name type="scientific">Pleurodeles waltl</name>
    <name type="common">Iberian ribbed newt</name>
    <dbReference type="NCBI Taxonomy" id="8319"/>
    <lineage>
        <taxon>Eukaryota</taxon>
        <taxon>Metazoa</taxon>
        <taxon>Chordata</taxon>
        <taxon>Craniata</taxon>
        <taxon>Vertebrata</taxon>
        <taxon>Euteleostomi</taxon>
        <taxon>Amphibia</taxon>
        <taxon>Batrachia</taxon>
        <taxon>Caudata</taxon>
        <taxon>Salamandroidea</taxon>
        <taxon>Salamandridae</taxon>
        <taxon>Pleurodelinae</taxon>
        <taxon>Pleurodeles</taxon>
    </lineage>
</organism>
<evidence type="ECO:0000313" key="2">
    <source>
        <dbReference type="EMBL" id="KAJ1127575.1"/>
    </source>
</evidence>
<protein>
    <submittedName>
        <fullName evidence="2">Uncharacterized protein</fullName>
    </submittedName>
</protein>
<feature type="compositionally biased region" description="Basic and acidic residues" evidence="1">
    <location>
        <begin position="399"/>
        <end position="434"/>
    </location>
</feature>
<dbReference type="AlphaFoldDB" id="A0AAV7PHF5"/>
<proteinExistence type="predicted"/>
<name>A0AAV7PHF5_PLEWA</name>
<evidence type="ECO:0000313" key="3">
    <source>
        <dbReference type="Proteomes" id="UP001066276"/>
    </source>
</evidence>
<accession>A0AAV7PHF5</accession>
<keyword evidence="3" id="KW-1185">Reference proteome</keyword>
<dbReference type="Proteomes" id="UP001066276">
    <property type="component" value="Chromosome 7"/>
</dbReference>
<feature type="compositionally biased region" description="Polar residues" evidence="1">
    <location>
        <begin position="369"/>
        <end position="378"/>
    </location>
</feature>
<feature type="region of interest" description="Disordered" evidence="1">
    <location>
        <begin position="325"/>
        <end position="449"/>
    </location>
</feature>
<evidence type="ECO:0000256" key="1">
    <source>
        <dbReference type="SAM" id="MobiDB-lite"/>
    </source>
</evidence>
<sequence>MHGLRSSELLPRKSIEQGERDSPECYETCISNLPTPPTSAKMHGLKPSDLFMRESIEPSKGDSSDFHMKERSTLPKNKTEKSATCDQFRLQPLRQRPNRISIGNINIVLLFKVCGLRSSELLAVDSIEPKKGGGPNYLTREISTVPKNKQKEPVKYAKMHAMTSSEHLIRETIEPPKGDSPDYQVKVISTVQKNKSEEPTTVAKMHGLRSSELLARESIEPATGDTPESHMRHLTTFSENKMEPSAPQIYGLPAPHLLSSERDTTAMDHPKHTMDEISTFPKIEQEETSKFTKIHGSRHRDLANVYLHEPVTGDSLEPVYKDKSTFPKLKVEKPSKHTKDNQRQPEARKRPSATTGVGPTGECAEGTLESKTFRSTYANPEIEGTDEDEAPGEGDVEEIAQRTTEEDGGSERKWKDTKSDKDAERGREDARIEKVSGGGSGEAERVGET</sequence>